<evidence type="ECO:0000256" key="7">
    <source>
        <dbReference type="ARBA" id="ARBA00023136"/>
    </source>
</evidence>
<comment type="similarity">
    <text evidence="2 8">Belongs to the 4-toluene sulfonate uptake permease (TSUP) (TC 2.A.102) family.</text>
</comment>
<dbReference type="InterPro" id="IPR052017">
    <property type="entry name" value="TSUP"/>
</dbReference>
<feature type="transmembrane region" description="Helical" evidence="8">
    <location>
        <begin position="48"/>
        <end position="65"/>
    </location>
</feature>
<dbReference type="EMBL" id="CP091139">
    <property type="protein sequence ID" value="UUT34554.1"/>
    <property type="molecule type" value="Genomic_DNA"/>
</dbReference>
<sequence length="260" mass="26951">MPELSALVWVALAVGAAVIGLSKAALPGAATLAVALFAAVLPAKQSTGTILVLLIVGDVFALWAYRRHADIRTLIRLAPAVIVGLVGGAVFLAFASDTWVRRMIAILLLTVVAVSLWRRARQARREAAPGTAGSHQPAPGTAGSHRAAAATYGSLAGFTTMVANAAGPVMSMYFLAARFPVKAFLGTSAWFFAIVNVTKLPFSIGLGLITPSGLLVDLVLIPVVVGAAFVGRAIAGRISQVLFDRIIITLTVVGSLYLLV</sequence>
<name>A0ABY5NHE9_9MICO</name>
<evidence type="ECO:0000256" key="2">
    <source>
        <dbReference type="ARBA" id="ARBA00009142"/>
    </source>
</evidence>
<dbReference type="PANTHER" id="PTHR30269">
    <property type="entry name" value="TRANSMEMBRANE PROTEIN YFCA"/>
    <property type="match status" value="1"/>
</dbReference>
<gene>
    <name evidence="9" type="ORF">L2X98_28920</name>
</gene>
<keyword evidence="7 8" id="KW-0472">Membrane</keyword>
<comment type="subcellular location">
    <subcellularLocation>
        <location evidence="1 8">Cell membrane</location>
        <topology evidence="1 8">Multi-pass membrane protein</topology>
    </subcellularLocation>
</comment>
<evidence type="ECO:0000313" key="10">
    <source>
        <dbReference type="Proteomes" id="UP001054811"/>
    </source>
</evidence>
<evidence type="ECO:0000256" key="6">
    <source>
        <dbReference type="ARBA" id="ARBA00022989"/>
    </source>
</evidence>
<proteinExistence type="inferred from homology"/>
<dbReference type="Proteomes" id="UP001054811">
    <property type="component" value="Chromosome"/>
</dbReference>
<feature type="transmembrane region" description="Helical" evidence="8">
    <location>
        <begin position="242"/>
        <end position="259"/>
    </location>
</feature>
<dbReference type="RefSeq" id="WP_259611079.1">
    <property type="nucleotide sequence ID" value="NZ_CP091139.2"/>
</dbReference>
<dbReference type="InterPro" id="IPR002781">
    <property type="entry name" value="TM_pro_TauE-like"/>
</dbReference>
<protein>
    <recommendedName>
        <fullName evidence="8">Probable membrane transporter protein</fullName>
    </recommendedName>
</protein>
<keyword evidence="5 8" id="KW-0812">Transmembrane</keyword>
<evidence type="ECO:0000256" key="4">
    <source>
        <dbReference type="ARBA" id="ARBA00022475"/>
    </source>
</evidence>
<keyword evidence="6 8" id="KW-1133">Transmembrane helix</keyword>
<feature type="transmembrane region" description="Helical" evidence="8">
    <location>
        <begin position="179"/>
        <end position="198"/>
    </location>
</feature>
<keyword evidence="4 8" id="KW-1003">Cell membrane</keyword>
<feature type="transmembrane region" description="Helical" evidence="8">
    <location>
        <begin position="77"/>
        <end position="94"/>
    </location>
</feature>
<reference evidence="9" key="1">
    <citation type="submission" date="2022-01" db="EMBL/GenBank/DDBJ databases">
        <title>Microbacterium eymi and Microbacterium rhizovicinus sp. nov., isolated from the rhizospheric soil of Elymus tsukushiensis, a plant native to the Dokdo Islands, Republic of Korea.</title>
        <authorList>
            <person name="Hwang Y.J."/>
        </authorList>
    </citation>
    <scope>NUCLEOTIDE SEQUENCE</scope>
    <source>
        <strain evidence="9">KUDC0405</strain>
    </source>
</reference>
<feature type="transmembrane region" description="Helical" evidence="8">
    <location>
        <begin position="100"/>
        <end position="117"/>
    </location>
</feature>
<dbReference type="PANTHER" id="PTHR30269:SF23">
    <property type="entry name" value="MEMBRANE TRANSPORTER PROTEIN YDHB-RELATED"/>
    <property type="match status" value="1"/>
</dbReference>
<evidence type="ECO:0000256" key="3">
    <source>
        <dbReference type="ARBA" id="ARBA00022448"/>
    </source>
</evidence>
<evidence type="ECO:0000256" key="5">
    <source>
        <dbReference type="ARBA" id="ARBA00022692"/>
    </source>
</evidence>
<accession>A0ABY5NHE9</accession>
<dbReference type="Pfam" id="PF01925">
    <property type="entry name" value="TauE"/>
    <property type="match status" value="1"/>
</dbReference>
<feature type="transmembrane region" description="Helical" evidence="8">
    <location>
        <begin position="204"/>
        <end position="230"/>
    </location>
</feature>
<keyword evidence="3" id="KW-0813">Transport</keyword>
<evidence type="ECO:0000256" key="8">
    <source>
        <dbReference type="RuleBase" id="RU363041"/>
    </source>
</evidence>
<keyword evidence="10" id="KW-1185">Reference proteome</keyword>
<organism evidence="9 10">
    <name type="scientific">Microbacterium elymi</name>
    <dbReference type="NCBI Taxonomy" id="2909587"/>
    <lineage>
        <taxon>Bacteria</taxon>
        <taxon>Bacillati</taxon>
        <taxon>Actinomycetota</taxon>
        <taxon>Actinomycetes</taxon>
        <taxon>Micrococcales</taxon>
        <taxon>Microbacteriaceae</taxon>
        <taxon>Microbacterium</taxon>
    </lineage>
</organism>
<evidence type="ECO:0000313" key="9">
    <source>
        <dbReference type="EMBL" id="UUT34554.1"/>
    </source>
</evidence>
<evidence type="ECO:0000256" key="1">
    <source>
        <dbReference type="ARBA" id="ARBA00004651"/>
    </source>
</evidence>